<evidence type="ECO:0000256" key="2">
    <source>
        <dbReference type="ARBA" id="ARBA00022741"/>
    </source>
</evidence>
<dbReference type="GO" id="GO:0005524">
    <property type="term" value="F:ATP binding"/>
    <property type="evidence" value="ECO:0007669"/>
    <property type="project" value="UniProtKB-KW"/>
</dbReference>
<dbReference type="Gene3D" id="3.40.50.300">
    <property type="entry name" value="P-loop containing nucleotide triphosphate hydrolases"/>
    <property type="match status" value="1"/>
</dbReference>
<keyword evidence="2" id="KW-0547">Nucleotide-binding</keyword>
<sequence length="358" mass="39988">MDVSDQVRHMLEKAVRLGASDVHFIPGQVRGVLKFRIDGNLGEAEDVPLLTLSKMIAHFKFISGMDPGERRMPQSKSIERQVLTERISLRISTFPSCASETMVMRIFRLTRALQLNELALFPSQVRRLTSLLFKPQGLILFCGPTGTGKTTTLYSLLEHQLNQQSLNVMTLEDPVERKYSGILQTEINERSGMTYATGLKSILRHDPDVIMLGEIRDAETAKSAVRAAMTGHLVFSTVHCSSSAGALYRMQELGVPLHDLDQALSAVVSQSLVSITCKRCLEVPCSDRCESETKRKRAAVFEFLEGDELTAASALLRKGKQADHLPRRQLKDIMVKATAIGAIDPDPDQKVNKQRWWR</sequence>
<evidence type="ECO:0000313" key="6">
    <source>
        <dbReference type="Proteomes" id="UP000000271"/>
    </source>
</evidence>
<dbReference type="eggNOG" id="COG2804">
    <property type="taxonomic scope" value="Bacteria"/>
</dbReference>
<reference evidence="5" key="1">
    <citation type="submission" date="2009-10" db="EMBL/GenBank/DDBJ databases">
        <title>Complete sequence of Bacillus selenitireducens MLS10.</title>
        <authorList>
            <consortium name="US DOE Joint Genome Institute"/>
            <person name="Lucas S."/>
            <person name="Copeland A."/>
            <person name="Lapidus A."/>
            <person name="Glavina del Rio T."/>
            <person name="Dalin E."/>
            <person name="Tice H."/>
            <person name="Bruce D."/>
            <person name="Goodwin L."/>
            <person name="Pitluck S."/>
            <person name="Sims D."/>
            <person name="Brettin T."/>
            <person name="Detter J.C."/>
            <person name="Han C."/>
            <person name="Larimer F."/>
            <person name="Land M."/>
            <person name="Hauser L."/>
            <person name="Kyrpides N."/>
            <person name="Ovchinnikova G."/>
            <person name="Stolz J."/>
        </authorList>
    </citation>
    <scope>NUCLEOTIDE SEQUENCE [LARGE SCALE GENOMIC DNA]</scope>
    <source>
        <strain evidence="5">MLS10</strain>
    </source>
</reference>
<evidence type="ECO:0000256" key="1">
    <source>
        <dbReference type="ARBA" id="ARBA00006611"/>
    </source>
</evidence>
<dbReference type="OrthoDB" id="9808272at2"/>
<evidence type="ECO:0000256" key="3">
    <source>
        <dbReference type="ARBA" id="ARBA00022840"/>
    </source>
</evidence>
<dbReference type="PANTHER" id="PTHR30258">
    <property type="entry name" value="TYPE II SECRETION SYSTEM PROTEIN GSPE-RELATED"/>
    <property type="match status" value="1"/>
</dbReference>
<accession>D6XW43</accession>
<dbReference type="Gene3D" id="3.30.450.90">
    <property type="match status" value="1"/>
</dbReference>
<organism evidence="5 6">
    <name type="scientific">Bacillus selenitireducens (strain ATCC 700615 / DSM 15326 / MLS10)</name>
    <dbReference type="NCBI Taxonomy" id="439292"/>
    <lineage>
        <taxon>Bacteria</taxon>
        <taxon>Bacillati</taxon>
        <taxon>Bacillota</taxon>
        <taxon>Bacilli</taxon>
        <taxon>Bacillales</taxon>
        <taxon>Bacillaceae</taxon>
        <taxon>Salisediminibacterium</taxon>
    </lineage>
</organism>
<dbReference type="SUPFAM" id="SSF52540">
    <property type="entry name" value="P-loop containing nucleoside triphosphate hydrolases"/>
    <property type="match status" value="1"/>
</dbReference>
<dbReference type="RefSeq" id="WP_013173219.1">
    <property type="nucleotide sequence ID" value="NC_014219.1"/>
</dbReference>
<dbReference type="Proteomes" id="UP000000271">
    <property type="component" value="Chromosome"/>
</dbReference>
<feature type="domain" description="Bacterial type II secretion system protein E" evidence="4">
    <location>
        <begin position="203"/>
        <end position="217"/>
    </location>
</feature>
<dbReference type="STRING" id="439292.Bsel_2294"/>
<comment type="similarity">
    <text evidence="1">Belongs to the GSP E family.</text>
</comment>
<dbReference type="HOGENOM" id="CLU_013446_2_2_9"/>
<proteinExistence type="inferred from homology"/>
<evidence type="ECO:0000313" key="5">
    <source>
        <dbReference type="EMBL" id="ADH99797.1"/>
    </source>
</evidence>
<dbReference type="AlphaFoldDB" id="D6XW43"/>
<protein>
    <submittedName>
        <fullName evidence="5">Type II secretion system protein E</fullName>
    </submittedName>
</protein>
<dbReference type="PANTHER" id="PTHR30258:SF2">
    <property type="entry name" value="COMG OPERON PROTEIN 1"/>
    <property type="match status" value="1"/>
</dbReference>
<gene>
    <name evidence="5" type="ordered locus">Bsel_2294</name>
</gene>
<dbReference type="NCBIfam" id="NF041000">
    <property type="entry name" value="ATPase_ComGA"/>
    <property type="match status" value="1"/>
</dbReference>
<dbReference type="InterPro" id="IPR027417">
    <property type="entry name" value="P-loop_NTPase"/>
</dbReference>
<dbReference type="CDD" id="cd01129">
    <property type="entry name" value="PulE-GspE-like"/>
    <property type="match status" value="1"/>
</dbReference>
<evidence type="ECO:0000259" key="4">
    <source>
        <dbReference type="PROSITE" id="PS00662"/>
    </source>
</evidence>
<dbReference type="GO" id="GO:0016887">
    <property type="term" value="F:ATP hydrolysis activity"/>
    <property type="evidence" value="ECO:0007669"/>
    <property type="project" value="TreeGrafter"/>
</dbReference>
<dbReference type="EMBL" id="CP001791">
    <property type="protein sequence ID" value="ADH99797.1"/>
    <property type="molecule type" value="Genomic_DNA"/>
</dbReference>
<dbReference type="InterPro" id="IPR047667">
    <property type="entry name" value="ATPase_ComGA"/>
</dbReference>
<dbReference type="PROSITE" id="PS00662">
    <property type="entry name" value="T2SP_E"/>
    <property type="match status" value="1"/>
</dbReference>
<keyword evidence="6" id="KW-1185">Reference proteome</keyword>
<name>D6XW43_BACIE</name>
<dbReference type="InterPro" id="IPR001482">
    <property type="entry name" value="T2SS/T4SS_dom"/>
</dbReference>
<dbReference type="KEGG" id="bse:Bsel_2294"/>
<dbReference type="GO" id="GO:0005886">
    <property type="term" value="C:plasma membrane"/>
    <property type="evidence" value="ECO:0007669"/>
    <property type="project" value="TreeGrafter"/>
</dbReference>
<dbReference type="Pfam" id="PF00437">
    <property type="entry name" value="T2SSE"/>
    <property type="match status" value="1"/>
</dbReference>
<keyword evidence="3" id="KW-0067">ATP-binding</keyword>